<dbReference type="SMART" id="SM00454">
    <property type="entry name" value="SAM"/>
    <property type="match status" value="1"/>
</dbReference>
<feature type="domain" description="SAM" evidence="2">
    <location>
        <begin position="97"/>
        <end position="143"/>
    </location>
</feature>
<sequence>MNVVSPLRNCRVTVPENSVTPTPAEDSETKVAPKPGSTITGTDLTEPLQMEEGEKAEGEEEDDSMPPNLGTPHHDSPAPEMPLLQAGNGRPEDVRLWTVDHVADWLREQGGFEKEAEAFRHQDIDGTSLLLLKSMSLLTGVGIKMGPAIKICDRIKHLQLLQARVESRSVG</sequence>
<dbReference type="AlphaFoldDB" id="A0A0R3WTE9"/>
<dbReference type="GO" id="GO:0042393">
    <property type="term" value="F:histone binding"/>
    <property type="evidence" value="ECO:0007669"/>
    <property type="project" value="TreeGrafter"/>
</dbReference>
<reference evidence="3 4" key="2">
    <citation type="submission" date="2018-11" db="EMBL/GenBank/DDBJ databases">
        <authorList>
            <consortium name="Pathogen Informatics"/>
        </authorList>
    </citation>
    <scope>NUCLEOTIDE SEQUENCE [LARGE SCALE GENOMIC DNA]</scope>
</reference>
<evidence type="ECO:0000313" key="4">
    <source>
        <dbReference type="Proteomes" id="UP000274429"/>
    </source>
</evidence>
<accession>A0A0R3WTE9</accession>
<dbReference type="EMBL" id="UYWX01003504">
    <property type="protein sequence ID" value="VDM24005.1"/>
    <property type="molecule type" value="Genomic_DNA"/>
</dbReference>
<dbReference type="Pfam" id="PF00536">
    <property type="entry name" value="SAM_1"/>
    <property type="match status" value="1"/>
</dbReference>
<dbReference type="PANTHER" id="PTHR12247">
    <property type="entry name" value="POLYCOMB GROUP PROTEIN"/>
    <property type="match status" value="1"/>
</dbReference>
<evidence type="ECO:0000259" key="2">
    <source>
        <dbReference type="PROSITE" id="PS50105"/>
    </source>
</evidence>
<dbReference type="InterPro" id="IPR050548">
    <property type="entry name" value="PcG_chromatin_remod_factors"/>
</dbReference>
<dbReference type="GO" id="GO:0045892">
    <property type="term" value="P:negative regulation of DNA-templated transcription"/>
    <property type="evidence" value="ECO:0007669"/>
    <property type="project" value="TreeGrafter"/>
</dbReference>
<evidence type="ECO:0000313" key="5">
    <source>
        <dbReference type="WBParaSite" id="TTAC_0000403901-mRNA-1"/>
    </source>
</evidence>
<dbReference type="OrthoDB" id="10004495at2759"/>
<name>A0A0R3WTE9_HYDTA</name>
<dbReference type="InterPro" id="IPR001660">
    <property type="entry name" value="SAM"/>
</dbReference>
<evidence type="ECO:0000256" key="1">
    <source>
        <dbReference type="SAM" id="MobiDB-lite"/>
    </source>
</evidence>
<feature type="region of interest" description="Disordered" evidence="1">
    <location>
        <begin position="1"/>
        <end position="89"/>
    </location>
</feature>
<dbReference type="WBParaSite" id="TTAC_0000403901-mRNA-1">
    <property type="protein sequence ID" value="TTAC_0000403901-mRNA-1"/>
    <property type="gene ID" value="TTAC_0000403901"/>
</dbReference>
<dbReference type="GO" id="GO:0005634">
    <property type="term" value="C:nucleus"/>
    <property type="evidence" value="ECO:0007669"/>
    <property type="project" value="TreeGrafter"/>
</dbReference>
<proteinExistence type="predicted"/>
<keyword evidence="4" id="KW-1185">Reference proteome</keyword>
<organism evidence="5">
    <name type="scientific">Hydatigena taeniaeformis</name>
    <name type="common">Feline tapeworm</name>
    <name type="synonym">Taenia taeniaeformis</name>
    <dbReference type="NCBI Taxonomy" id="6205"/>
    <lineage>
        <taxon>Eukaryota</taxon>
        <taxon>Metazoa</taxon>
        <taxon>Spiralia</taxon>
        <taxon>Lophotrochozoa</taxon>
        <taxon>Platyhelminthes</taxon>
        <taxon>Cestoda</taxon>
        <taxon>Eucestoda</taxon>
        <taxon>Cyclophyllidea</taxon>
        <taxon>Taeniidae</taxon>
        <taxon>Hydatigera</taxon>
    </lineage>
</organism>
<protein>
    <submittedName>
        <fullName evidence="5">SAM domain-containing protein</fullName>
    </submittedName>
</protein>
<reference evidence="5" key="1">
    <citation type="submission" date="2017-02" db="UniProtKB">
        <authorList>
            <consortium name="WormBaseParasite"/>
        </authorList>
    </citation>
    <scope>IDENTIFICATION</scope>
</reference>
<dbReference type="InterPro" id="IPR013761">
    <property type="entry name" value="SAM/pointed_sf"/>
</dbReference>
<dbReference type="Proteomes" id="UP000274429">
    <property type="component" value="Unassembled WGS sequence"/>
</dbReference>
<gene>
    <name evidence="3" type="ORF">TTAC_LOCUS4024</name>
</gene>
<dbReference type="Gene3D" id="1.10.150.50">
    <property type="entry name" value="Transcription Factor, Ets-1"/>
    <property type="match status" value="1"/>
</dbReference>
<dbReference type="PANTHER" id="PTHR12247:SF131">
    <property type="entry name" value="LD05287P"/>
    <property type="match status" value="1"/>
</dbReference>
<dbReference type="GO" id="GO:0003682">
    <property type="term" value="F:chromatin binding"/>
    <property type="evidence" value="ECO:0007669"/>
    <property type="project" value="TreeGrafter"/>
</dbReference>
<evidence type="ECO:0000313" key="3">
    <source>
        <dbReference type="EMBL" id="VDM24005.1"/>
    </source>
</evidence>
<dbReference type="PROSITE" id="PS50105">
    <property type="entry name" value="SAM_DOMAIN"/>
    <property type="match status" value="1"/>
</dbReference>
<dbReference type="SUPFAM" id="SSF47769">
    <property type="entry name" value="SAM/Pointed domain"/>
    <property type="match status" value="1"/>
</dbReference>
<dbReference type="STRING" id="6205.A0A0R3WTE9"/>